<feature type="region of interest" description="Disordered" evidence="1">
    <location>
        <begin position="1"/>
        <end position="72"/>
    </location>
</feature>
<accession>A0A9P6AJ96</accession>
<dbReference type="AlphaFoldDB" id="A0A9P6AJ96"/>
<dbReference type="Proteomes" id="UP000886523">
    <property type="component" value="Unassembled WGS sequence"/>
</dbReference>
<dbReference type="OrthoDB" id="6611658at2759"/>
<protein>
    <submittedName>
        <fullName evidence="2">Uncharacterized protein</fullName>
    </submittedName>
</protein>
<feature type="compositionally biased region" description="Basic residues" evidence="1">
    <location>
        <begin position="15"/>
        <end position="34"/>
    </location>
</feature>
<reference evidence="2" key="1">
    <citation type="journal article" date="2020" name="Nat. Commun.">
        <title>Large-scale genome sequencing of mycorrhizal fungi provides insights into the early evolution of symbiotic traits.</title>
        <authorList>
            <person name="Miyauchi S."/>
            <person name="Kiss E."/>
            <person name="Kuo A."/>
            <person name="Drula E."/>
            <person name="Kohler A."/>
            <person name="Sanchez-Garcia M."/>
            <person name="Morin E."/>
            <person name="Andreopoulos B."/>
            <person name="Barry K.W."/>
            <person name="Bonito G."/>
            <person name="Buee M."/>
            <person name="Carver A."/>
            <person name="Chen C."/>
            <person name="Cichocki N."/>
            <person name="Clum A."/>
            <person name="Culley D."/>
            <person name="Crous P.W."/>
            <person name="Fauchery L."/>
            <person name="Girlanda M."/>
            <person name="Hayes R.D."/>
            <person name="Keri Z."/>
            <person name="LaButti K."/>
            <person name="Lipzen A."/>
            <person name="Lombard V."/>
            <person name="Magnuson J."/>
            <person name="Maillard F."/>
            <person name="Murat C."/>
            <person name="Nolan M."/>
            <person name="Ohm R.A."/>
            <person name="Pangilinan J."/>
            <person name="Pereira M.F."/>
            <person name="Perotto S."/>
            <person name="Peter M."/>
            <person name="Pfister S."/>
            <person name="Riley R."/>
            <person name="Sitrit Y."/>
            <person name="Stielow J.B."/>
            <person name="Szollosi G."/>
            <person name="Zifcakova L."/>
            <person name="Stursova M."/>
            <person name="Spatafora J.W."/>
            <person name="Tedersoo L."/>
            <person name="Vaario L.M."/>
            <person name="Yamada A."/>
            <person name="Yan M."/>
            <person name="Wang P."/>
            <person name="Xu J."/>
            <person name="Bruns T."/>
            <person name="Baldrian P."/>
            <person name="Vilgalys R."/>
            <person name="Dunand C."/>
            <person name="Henrissat B."/>
            <person name="Grigoriev I.V."/>
            <person name="Hibbett D."/>
            <person name="Nagy L.G."/>
            <person name="Martin F.M."/>
        </authorList>
    </citation>
    <scope>NUCLEOTIDE SEQUENCE</scope>
    <source>
        <strain evidence="2">UP504</strain>
    </source>
</reference>
<comment type="caution">
    <text evidence="2">The sequence shown here is derived from an EMBL/GenBank/DDBJ whole genome shotgun (WGS) entry which is preliminary data.</text>
</comment>
<gene>
    <name evidence="2" type="ORF">BS47DRAFT_1367128</name>
</gene>
<feature type="compositionally biased region" description="Polar residues" evidence="1">
    <location>
        <begin position="1"/>
        <end position="14"/>
    </location>
</feature>
<evidence type="ECO:0000313" key="2">
    <source>
        <dbReference type="EMBL" id="KAF9506771.1"/>
    </source>
</evidence>
<dbReference type="EMBL" id="MU129100">
    <property type="protein sequence ID" value="KAF9506771.1"/>
    <property type="molecule type" value="Genomic_DNA"/>
</dbReference>
<name>A0A9P6AJ96_9AGAM</name>
<feature type="region of interest" description="Disordered" evidence="1">
    <location>
        <begin position="349"/>
        <end position="403"/>
    </location>
</feature>
<organism evidence="2 3">
    <name type="scientific">Hydnum rufescens UP504</name>
    <dbReference type="NCBI Taxonomy" id="1448309"/>
    <lineage>
        <taxon>Eukaryota</taxon>
        <taxon>Fungi</taxon>
        <taxon>Dikarya</taxon>
        <taxon>Basidiomycota</taxon>
        <taxon>Agaricomycotina</taxon>
        <taxon>Agaricomycetes</taxon>
        <taxon>Cantharellales</taxon>
        <taxon>Hydnaceae</taxon>
        <taxon>Hydnum</taxon>
    </lineage>
</organism>
<feature type="compositionally biased region" description="Polar residues" evidence="1">
    <location>
        <begin position="358"/>
        <end position="370"/>
    </location>
</feature>
<evidence type="ECO:0000313" key="3">
    <source>
        <dbReference type="Proteomes" id="UP000886523"/>
    </source>
</evidence>
<sequence length="841" mass="92243">MSGDSGQVGSSASNSKKRPRAPHTHTPRKIRRTQKAVESQAYIDAKASEGRGRGPPSHGVAQPPTSRHTPDLDAHHTCVAFSNSVGQTNDQLLAYETYDGGEPRSDKWHASRLLYLQTLLQHLPDVGVTASQHDYLGSTVFTSSQDWRQAFSTDSIGKFRVDDVGFGPAFKDFAKDGFGDRHAAETAIENYSAKAFEDVHQVAQSLSIRDAQHKDGSVFWGTGGSVTKIPDIVQSAFAHCPIDQNPGLIDKCLIDIINMAKQTYERNGKLIPPPSTGLANSTSLSMASPIVQLGITSSSSIETGLPLIHTSGSTSQPPPTSLITHQDVGLTQASLANYGWLNDNDPHNAFAGIDDGDNSSGSEFQESNLRFTDDEDSNNVSNKGSDDAGGHGKKAQRMHSQVVKKSNGIAVDVSAIKEQLRNLQAPDTDIDPGLQDDTINRDENLQDGPLSLDQKKFSQALWGQYMMVVNWLAKDWGIRRTWILIEGGAMMPVLPTRKTLKDWNTRMKAEYAALFEGLDDDEAAAKKEYLHAALHKKRGIQDFEQVEAGQRATIMKHHADVIKKQALHLHTFSNIALVAFLFNEDLEDGFATEQNCTITGSPELTGALNPFKRDILNLLFEVVQTANHANNPSEMNRTIQDVEEKRREASANWDKANATLVSFMKPILEPYGIGTKKTKAGSGWAFPGKQLGLKLHTKKYTLVGWPDKLPIPMPNGSKYSREDLLPFINNCAFGSTSHMHLHRWDTSGKHVGDFIDYLLIENTQGNILLRVCDIQKWLPKKSGTQMRSHVHILAHALGTMSIIAPIGILVLIPAPIHLLDPTLDIDLIGDHALALIPKAPV</sequence>
<proteinExistence type="predicted"/>
<keyword evidence="3" id="KW-1185">Reference proteome</keyword>
<evidence type="ECO:0000256" key="1">
    <source>
        <dbReference type="SAM" id="MobiDB-lite"/>
    </source>
</evidence>